<comment type="subcellular location">
    <subcellularLocation>
        <location evidence="1">Cell outer membrane</location>
    </subcellularLocation>
</comment>
<accession>F2JZE2</accession>
<dbReference type="InterPro" id="IPR050330">
    <property type="entry name" value="Bact_OuterMem_StrucFunc"/>
</dbReference>
<dbReference type="KEGG" id="mme:Marme_4019"/>
<evidence type="ECO:0000256" key="1">
    <source>
        <dbReference type="ARBA" id="ARBA00004442"/>
    </source>
</evidence>
<dbReference type="Gene3D" id="3.30.1330.60">
    <property type="entry name" value="OmpA-like domain"/>
    <property type="match status" value="1"/>
</dbReference>
<dbReference type="PRINTS" id="PR01021">
    <property type="entry name" value="OMPADOMAIN"/>
</dbReference>
<keyword evidence="5" id="KW-0732">Signal</keyword>
<keyword evidence="8" id="KW-1185">Reference proteome</keyword>
<proteinExistence type="predicted"/>
<feature type="signal peptide" evidence="5">
    <location>
        <begin position="1"/>
        <end position="23"/>
    </location>
</feature>
<dbReference type="InterPro" id="IPR006664">
    <property type="entry name" value="OMP_bac"/>
</dbReference>
<evidence type="ECO:0000256" key="3">
    <source>
        <dbReference type="ARBA" id="ARBA00023237"/>
    </source>
</evidence>
<dbReference type="PANTHER" id="PTHR30329">
    <property type="entry name" value="STATOR ELEMENT OF FLAGELLAR MOTOR COMPLEX"/>
    <property type="match status" value="1"/>
</dbReference>
<dbReference type="InterPro" id="IPR006665">
    <property type="entry name" value="OmpA-like"/>
</dbReference>
<dbReference type="EMBL" id="CP002583">
    <property type="protein sequence ID" value="ADZ93227.1"/>
    <property type="molecule type" value="Genomic_DNA"/>
</dbReference>
<reference evidence="7 8" key="1">
    <citation type="journal article" date="2012" name="Stand. Genomic Sci.">
        <title>Complete genome sequence of the melanogenic marine bacterium Marinomonas mediterranea type strain (MMB-1(T)).</title>
        <authorList>
            <person name="Lucas-Elio P."/>
            <person name="Goodwin L."/>
            <person name="Woyke T."/>
            <person name="Pitluck S."/>
            <person name="Nolan M."/>
            <person name="Kyrpides N.C."/>
            <person name="Detter J.C."/>
            <person name="Copeland A."/>
            <person name="Teshima H."/>
            <person name="Bruce D."/>
            <person name="Detter C."/>
            <person name="Tapia R."/>
            <person name="Han S."/>
            <person name="Land M.L."/>
            <person name="Ivanova N."/>
            <person name="Mikhailova N."/>
            <person name="Johnston A.W."/>
            <person name="Sanchez-Amat A."/>
        </authorList>
    </citation>
    <scope>NUCLEOTIDE SEQUENCE [LARGE SCALE GENOMIC DNA]</scope>
    <source>
        <strain evidence="8">ATCC 700492 / JCM 21426 / NBRC 103028 / MMB-1</strain>
    </source>
</reference>
<dbReference type="RefSeq" id="WP_013663129.1">
    <property type="nucleotide sequence ID" value="NC_015276.1"/>
</dbReference>
<dbReference type="PATRIC" id="fig|717774.3.peg.4147"/>
<keyword evidence="3" id="KW-0998">Cell outer membrane</keyword>
<dbReference type="Pfam" id="PF00691">
    <property type="entry name" value="OmpA"/>
    <property type="match status" value="1"/>
</dbReference>
<dbReference type="AlphaFoldDB" id="F2JZE2"/>
<sequence precursor="true">MMRVLPVLLFGLLGVLMHTPSMAGSVYGDRIKASQLADNDKDGVINVRDRCANTPRGAKVDNYGCPTVNKRLLSVELNILFDSGKYVVKPRFYGEVKKLADFMKSNAGSSVVIEGHTDDVGAADYNEALSQNRADAIADVLINSFKIDRKRVEAIGYGESKPIADNETIDGRATNRRVVAEVFANKVADVERWTIYSVDRR</sequence>
<dbReference type="InterPro" id="IPR036737">
    <property type="entry name" value="OmpA-like_sf"/>
</dbReference>
<protein>
    <submittedName>
        <fullName evidence="7">OmpA/MotB domain protein</fullName>
    </submittedName>
</protein>
<evidence type="ECO:0000256" key="5">
    <source>
        <dbReference type="SAM" id="SignalP"/>
    </source>
</evidence>
<organism evidence="7 8">
    <name type="scientific">Marinomonas mediterranea (strain ATCC 700492 / JCM 21426 / NBRC 103028 / MMB-1)</name>
    <dbReference type="NCBI Taxonomy" id="717774"/>
    <lineage>
        <taxon>Bacteria</taxon>
        <taxon>Pseudomonadati</taxon>
        <taxon>Pseudomonadota</taxon>
        <taxon>Gammaproteobacteria</taxon>
        <taxon>Oceanospirillales</taxon>
        <taxon>Oceanospirillaceae</taxon>
        <taxon>Marinomonas</taxon>
    </lineage>
</organism>
<dbReference type="PROSITE" id="PS51123">
    <property type="entry name" value="OMPA_2"/>
    <property type="match status" value="1"/>
</dbReference>
<evidence type="ECO:0000256" key="2">
    <source>
        <dbReference type="ARBA" id="ARBA00023136"/>
    </source>
</evidence>
<evidence type="ECO:0000313" key="7">
    <source>
        <dbReference type="EMBL" id="ADZ93227.1"/>
    </source>
</evidence>
<evidence type="ECO:0000256" key="4">
    <source>
        <dbReference type="PROSITE-ProRule" id="PRU00473"/>
    </source>
</evidence>
<feature type="chain" id="PRO_5003279392" evidence="5">
    <location>
        <begin position="24"/>
        <end position="201"/>
    </location>
</feature>
<dbReference type="PANTHER" id="PTHR30329:SF21">
    <property type="entry name" value="LIPOPROTEIN YIAD-RELATED"/>
    <property type="match status" value="1"/>
</dbReference>
<dbReference type="Proteomes" id="UP000001062">
    <property type="component" value="Chromosome"/>
</dbReference>
<dbReference type="CDD" id="cd07185">
    <property type="entry name" value="OmpA_C-like"/>
    <property type="match status" value="1"/>
</dbReference>
<dbReference type="GO" id="GO:0009279">
    <property type="term" value="C:cell outer membrane"/>
    <property type="evidence" value="ECO:0007669"/>
    <property type="project" value="UniProtKB-SubCell"/>
</dbReference>
<name>F2JZE2_MARM1</name>
<evidence type="ECO:0000313" key="8">
    <source>
        <dbReference type="Proteomes" id="UP000001062"/>
    </source>
</evidence>
<dbReference type="SUPFAM" id="SSF103088">
    <property type="entry name" value="OmpA-like"/>
    <property type="match status" value="1"/>
</dbReference>
<dbReference type="HOGENOM" id="CLU_016890_7_0_6"/>
<dbReference type="eggNOG" id="COG2885">
    <property type="taxonomic scope" value="Bacteria"/>
</dbReference>
<keyword evidence="2 4" id="KW-0472">Membrane</keyword>
<evidence type="ECO:0000259" key="6">
    <source>
        <dbReference type="PROSITE" id="PS51123"/>
    </source>
</evidence>
<dbReference type="STRING" id="717774.Marme_4019"/>
<gene>
    <name evidence="7" type="ordered locus">Marme_4019</name>
</gene>
<feature type="domain" description="OmpA-like" evidence="6">
    <location>
        <begin position="68"/>
        <end position="186"/>
    </location>
</feature>